<evidence type="ECO:0000256" key="12">
    <source>
        <dbReference type="SAM" id="Phobius"/>
    </source>
</evidence>
<sequence length="587" mass="64198">MSENVCQPHDHSKFHWIDYTVLATMVVVSCGIGTFYAYFSSKQKTSNDFLLGGSDMATMPMAMSLAAGFITAIELLGNPAEMYIYGSQFWLICISFVLVIPVTSYLYLPVYMKLRLTSCYEYLEMRFNKKIRVLAAGLYVIQMVLYTSVAVYAPALALSHVTGVNTYVAVTFVYVVCIFYSSQGGMKAVIMTDTFQAAVLLGSIIAVLAIGVVYSEGLTVIWKRNVMSNRIEPLVFDPDPTIRHSVWSVVVGGTVYWATMFCASQASIQKYLSVESILQVRRALWVSCVSLIVVFSMNFCIGMIMYAVYYDCDPLISKTITASDQLLPLYVMHSLGHLKGIPGLFVAGIFAASLGTVASAMNSLAAVTIKDFLNCLCNITIPEQKGAMASKWLSAVFGLISFGLIFVVERLGSILQVALSLNGMAGGVVLGLFSLGMFFPWANSRGALIGATTSLAFVVWIGLSNQIAISNNLQTAIPKVRSAQGCVCNITTEETNELFSENEVFSLFRISYLWYSSIGFSATIVLGMVVSLLSGPQDPGRVHPDLISPPILAFFKTLPNPVKESLNLPLESKENVENVIKRNEDNL</sequence>
<dbReference type="Gene3D" id="1.20.1730.10">
    <property type="entry name" value="Sodium/glucose cotransporter"/>
    <property type="match status" value="1"/>
</dbReference>
<organism evidence="13">
    <name type="scientific">Clastoptera arizonana</name>
    <name type="common">Arizona spittle bug</name>
    <dbReference type="NCBI Taxonomy" id="38151"/>
    <lineage>
        <taxon>Eukaryota</taxon>
        <taxon>Metazoa</taxon>
        <taxon>Ecdysozoa</taxon>
        <taxon>Arthropoda</taxon>
        <taxon>Hexapoda</taxon>
        <taxon>Insecta</taxon>
        <taxon>Pterygota</taxon>
        <taxon>Neoptera</taxon>
        <taxon>Paraneoptera</taxon>
        <taxon>Hemiptera</taxon>
        <taxon>Auchenorrhyncha</taxon>
        <taxon>Cercopoidea</taxon>
        <taxon>Clastopteridae</taxon>
        <taxon>Clastoptera</taxon>
    </lineage>
</organism>
<keyword evidence="10" id="KW-0739">Sodium transport</keyword>
<evidence type="ECO:0000256" key="2">
    <source>
        <dbReference type="ARBA" id="ARBA00006434"/>
    </source>
</evidence>
<dbReference type="AlphaFoldDB" id="A0A1B6DS39"/>
<accession>A0A1B6DS39</accession>
<feature type="transmembrane region" description="Helical" evidence="12">
    <location>
        <begin position="389"/>
        <end position="408"/>
    </location>
</feature>
<evidence type="ECO:0000256" key="6">
    <source>
        <dbReference type="ARBA" id="ARBA00022989"/>
    </source>
</evidence>
<feature type="transmembrane region" description="Helical" evidence="12">
    <location>
        <begin position="164"/>
        <end position="182"/>
    </location>
</feature>
<gene>
    <name evidence="13" type="ORF">g.13104</name>
</gene>
<feature type="transmembrane region" description="Helical" evidence="12">
    <location>
        <begin position="512"/>
        <end position="533"/>
    </location>
</feature>
<dbReference type="GO" id="GO:0005886">
    <property type="term" value="C:plasma membrane"/>
    <property type="evidence" value="ECO:0007669"/>
    <property type="project" value="UniProtKB-SubCell"/>
</dbReference>
<dbReference type="PANTHER" id="PTHR42985:SF39">
    <property type="entry name" value="GH10366P"/>
    <property type="match status" value="1"/>
</dbReference>
<reference evidence="13" key="1">
    <citation type="submission" date="2015-12" db="EMBL/GenBank/DDBJ databases">
        <title>De novo transcriptome assembly of four potential Pierce s Disease insect vectors from Arizona vineyards.</title>
        <authorList>
            <person name="Tassone E.E."/>
        </authorList>
    </citation>
    <scope>NUCLEOTIDE SEQUENCE</scope>
</reference>
<comment type="subcellular location">
    <subcellularLocation>
        <location evidence="1">Cell membrane</location>
        <topology evidence="1">Multi-pass membrane protein</topology>
    </subcellularLocation>
</comment>
<dbReference type="InterPro" id="IPR001734">
    <property type="entry name" value="Na/solute_symporter"/>
</dbReference>
<feature type="transmembrane region" description="Helical" evidence="12">
    <location>
        <begin position="245"/>
        <end position="263"/>
    </location>
</feature>
<evidence type="ECO:0000256" key="10">
    <source>
        <dbReference type="ARBA" id="ARBA00023201"/>
    </source>
</evidence>
<keyword evidence="5 12" id="KW-0812">Transmembrane</keyword>
<feature type="transmembrane region" description="Helical" evidence="12">
    <location>
        <begin position="89"/>
        <end position="110"/>
    </location>
</feature>
<protein>
    <recommendedName>
        <fullName evidence="14">Sodium-coupled monocarboxylate transporter 1</fullName>
    </recommendedName>
</protein>
<comment type="similarity">
    <text evidence="2 11">Belongs to the sodium:solute symporter (SSF) (TC 2.A.21) family.</text>
</comment>
<keyword evidence="3" id="KW-0813">Transport</keyword>
<dbReference type="EMBL" id="GEDC01008812">
    <property type="protein sequence ID" value="JAS28486.1"/>
    <property type="molecule type" value="Transcribed_RNA"/>
</dbReference>
<feature type="transmembrane region" description="Helical" evidence="12">
    <location>
        <begin position="59"/>
        <end position="77"/>
    </location>
</feature>
<keyword evidence="9 12" id="KW-0472">Membrane</keyword>
<evidence type="ECO:0000256" key="5">
    <source>
        <dbReference type="ARBA" id="ARBA00022692"/>
    </source>
</evidence>
<dbReference type="PROSITE" id="PS50283">
    <property type="entry name" value="NA_SOLUT_SYMP_3"/>
    <property type="match status" value="1"/>
</dbReference>
<evidence type="ECO:0000256" key="1">
    <source>
        <dbReference type="ARBA" id="ARBA00004651"/>
    </source>
</evidence>
<feature type="transmembrane region" description="Helical" evidence="12">
    <location>
        <begin position="446"/>
        <end position="463"/>
    </location>
</feature>
<feature type="transmembrane region" description="Helical" evidence="12">
    <location>
        <begin position="131"/>
        <end position="152"/>
    </location>
</feature>
<evidence type="ECO:0000256" key="4">
    <source>
        <dbReference type="ARBA" id="ARBA00022475"/>
    </source>
</evidence>
<keyword evidence="4" id="KW-1003">Cell membrane</keyword>
<dbReference type="GO" id="GO:0006814">
    <property type="term" value="P:sodium ion transport"/>
    <property type="evidence" value="ECO:0007669"/>
    <property type="project" value="UniProtKB-KW"/>
</dbReference>
<evidence type="ECO:0000256" key="11">
    <source>
        <dbReference type="RuleBase" id="RU362091"/>
    </source>
</evidence>
<dbReference type="InterPro" id="IPR051163">
    <property type="entry name" value="Sodium:Solute_Symporter_SSF"/>
</dbReference>
<evidence type="ECO:0000313" key="13">
    <source>
        <dbReference type="EMBL" id="JAS28486.1"/>
    </source>
</evidence>
<dbReference type="NCBIfam" id="TIGR00813">
    <property type="entry name" value="sss"/>
    <property type="match status" value="1"/>
</dbReference>
<keyword evidence="6 12" id="KW-1133">Transmembrane helix</keyword>
<feature type="transmembrane region" description="Helical" evidence="12">
    <location>
        <begin position="414"/>
        <end position="439"/>
    </location>
</feature>
<evidence type="ECO:0000256" key="8">
    <source>
        <dbReference type="ARBA" id="ARBA00023065"/>
    </source>
</evidence>
<keyword evidence="8" id="KW-0406">Ion transport</keyword>
<feature type="transmembrane region" description="Helical" evidence="12">
    <location>
        <begin position="20"/>
        <end position="39"/>
    </location>
</feature>
<proteinExistence type="inferred from homology"/>
<evidence type="ECO:0000256" key="7">
    <source>
        <dbReference type="ARBA" id="ARBA00023053"/>
    </source>
</evidence>
<dbReference type="CDD" id="cd11492">
    <property type="entry name" value="SLC5sbd_NIS-SMVT"/>
    <property type="match status" value="1"/>
</dbReference>
<dbReference type="Pfam" id="PF00474">
    <property type="entry name" value="SSF"/>
    <property type="match status" value="1"/>
</dbReference>
<evidence type="ECO:0000256" key="9">
    <source>
        <dbReference type="ARBA" id="ARBA00023136"/>
    </source>
</evidence>
<feature type="transmembrane region" description="Helical" evidence="12">
    <location>
        <begin position="284"/>
        <end position="309"/>
    </location>
</feature>
<name>A0A1B6DS39_9HEMI</name>
<feature type="transmembrane region" description="Helical" evidence="12">
    <location>
        <begin position="344"/>
        <end position="369"/>
    </location>
</feature>
<evidence type="ECO:0000256" key="3">
    <source>
        <dbReference type="ARBA" id="ARBA00022448"/>
    </source>
</evidence>
<evidence type="ECO:0008006" key="14">
    <source>
        <dbReference type="Google" id="ProtNLM"/>
    </source>
</evidence>
<dbReference type="InterPro" id="IPR038377">
    <property type="entry name" value="Na/Glc_symporter_sf"/>
</dbReference>
<feature type="transmembrane region" description="Helical" evidence="12">
    <location>
        <begin position="194"/>
        <end position="214"/>
    </location>
</feature>
<dbReference type="GO" id="GO:0015293">
    <property type="term" value="F:symporter activity"/>
    <property type="evidence" value="ECO:0007669"/>
    <property type="project" value="TreeGrafter"/>
</dbReference>
<dbReference type="PANTHER" id="PTHR42985">
    <property type="entry name" value="SODIUM-COUPLED MONOCARBOXYLATE TRANSPORTER"/>
    <property type="match status" value="1"/>
</dbReference>
<keyword evidence="7" id="KW-0915">Sodium</keyword>